<organism evidence="1 2">
    <name type="scientific">Paraburkholderia hospita</name>
    <dbReference type="NCBI Taxonomy" id="169430"/>
    <lineage>
        <taxon>Bacteria</taxon>
        <taxon>Pseudomonadati</taxon>
        <taxon>Pseudomonadota</taxon>
        <taxon>Betaproteobacteria</taxon>
        <taxon>Burkholderiales</taxon>
        <taxon>Burkholderiaceae</taxon>
        <taxon>Paraburkholderia</taxon>
    </lineage>
</organism>
<gene>
    <name evidence="1" type="ORF">C2L64_45980</name>
</gene>
<dbReference type="Proteomes" id="UP000236649">
    <property type="component" value="Chromosome 4"/>
</dbReference>
<proteinExistence type="predicted"/>
<reference evidence="1 2" key="1">
    <citation type="submission" date="2018-01" db="EMBL/GenBank/DDBJ databases">
        <title>Species boundaries and ecological features among Paraburkholderia terrae DSMZ17804T, P. hospita DSMZ17164T and P. caribensis DSMZ13236T.</title>
        <authorList>
            <person name="Pratama A.A."/>
        </authorList>
    </citation>
    <scope>NUCLEOTIDE SEQUENCE [LARGE SCALE GENOMIC DNA]</scope>
    <source>
        <strain evidence="1 2">DSM 17164</strain>
    </source>
</reference>
<dbReference type="EMBL" id="CP026108">
    <property type="protein sequence ID" value="AUT75693.1"/>
    <property type="molecule type" value="Genomic_DNA"/>
</dbReference>
<dbReference type="AlphaFoldDB" id="A0AAN1JLV5"/>
<sequence length="120" mass="13045">MTVAGAAGCLFATRLSHSVSIGAGQLSRRYETFARSAAVTGTSVPAELVPAEIANGGGAITLLEFCDRYKLSRSTFYEMRKRGLGPGELHIGRCVLIAWRAIREWEVTMVRPLERRAAFG</sequence>
<dbReference type="KEGG" id="phs:C2L64_45980"/>
<evidence type="ECO:0000313" key="1">
    <source>
        <dbReference type="EMBL" id="AUT75693.1"/>
    </source>
</evidence>
<evidence type="ECO:0000313" key="2">
    <source>
        <dbReference type="Proteomes" id="UP000236649"/>
    </source>
</evidence>
<name>A0AAN1JLV5_9BURK</name>
<protein>
    <submittedName>
        <fullName evidence="1">Uncharacterized protein</fullName>
    </submittedName>
</protein>
<accession>A0AAN1JLV5</accession>